<dbReference type="InterPro" id="IPR022812">
    <property type="entry name" value="Dynamin"/>
</dbReference>
<dbReference type="GO" id="GO:0000266">
    <property type="term" value="P:mitochondrial fission"/>
    <property type="evidence" value="ECO:0007669"/>
    <property type="project" value="TreeGrafter"/>
</dbReference>
<dbReference type="Gene3D" id="1.20.120.1240">
    <property type="entry name" value="Dynamin, middle domain"/>
    <property type="match status" value="1"/>
</dbReference>
<dbReference type="InterPro" id="IPR000375">
    <property type="entry name" value="Dynamin_stalk"/>
</dbReference>
<dbReference type="PANTHER" id="PTHR11566:SF220">
    <property type="entry name" value="VACUOLAR PROTEIN SORTING-ASSOCIATED PROTEIN 1"/>
    <property type="match status" value="1"/>
</dbReference>
<dbReference type="SMART" id="SM00302">
    <property type="entry name" value="GED"/>
    <property type="match status" value="1"/>
</dbReference>
<dbReference type="GO" id="GO:0008017">
    <property type="term" value="F:microtubule binding"/>
    <property type="evidence" value="ECO:0007669"/>
    <property type="project" value="TreeGrafter"/>
</dbReference>
<dbReference type="AlphaFoldDB" id="T0LB86"/>
<dbReference type="HOGENOM" id="CLU_008964_5_4_1"/>
<dbReference type="VEuPathDB" id="MicrosporidiaDB:NAPIS_ORF00817"/>
<dbReference type="GO" id="GO:0003924">
    <property type="term" value="F:GTPase activity"/>
    <property type="evidence" value="ECO:0007669"/>
    <property type="project" value="InterPro"/>
</dbReference>
<evidence type="ECO:0000259" key="1">
    <source>
        <dbReference type="PROSITE" id="PS51388"/>
    </source>
</evidence>
<reference evidence="2 3" key="1">
    <citation type="journal article" date="2013" name="BMC Genomics">
        <title>Genome sequencing and comparative genomics of honey bee microsporidia, Nosema apis reveal novel insights into host-parasite interactions.</title>
        <authorList>
            <person name="Chen Yp."/>
            <person name="Pettis J.S."/>
            <person name="Zhao Y."/>
            <person name="Liu X."/>
            <person name="Tallon L.J."/>
            <person name="Sadzewicz L.D."/>
            <person name="Li R."/>
            <person name="Zheng H."/>
            <person name="Huang S."/>
            <person name="Zhang X."/>
            <person name="Hamilton M.C."/>
            <person name="Pernal S.F."/>
            <person name="Melathopoulos A.P."/>
            <person name="Yan X."/>
            <person name="Evans J.D."/>
        </authorList>
    </citation>
    <scope>NUCLEOTIDE SEQUENCE [LARGE SCALE GENOMIC DNA]</scope>
    <source>
        <strain evidence="2 3">BRL 01</strain>
    </source>
</reference>
<dbReference type="PROSITE" id="PS51388">
    <property type="entry name" value="GED"/>
    <property type="match status" value="1"/>
</dbReference>
<dbReference type="GO" id="GO:0016020">
    <property type="term" value="C:membrane"/>
    <property type="evidence" value="ECO:0007669"/>
    <property type="project" value="TreeGrafter"/>
</dbReference>
<evidence type="ECO:0000313" key="3">
    <source>
        <dbReference type="Proteomes" id="UP000053780"/>
    </source>
</evidence>
<dbReference type="GO" id="GO:0005525">
    <property type="term" value="F:GTP binding"/>
    <property type="evidence" value="ECO:0007669"/>
    <property type="project" value="InterPro"/>
</dbReference>
<dbReference type="GO" id="GO:0005737">
    <property type="term" value="C:cytoplasm"/>
    <property type="evidence" value="ECO:0007669"/>
    <property type="project" value="TreeGrafter"/>
</dbReference>
<dbReference type="InterPro" id="IPR003130">
    <property type="entry name" value="GED"/>
</dbReference>
<dbReference type="OrthoDB" id="5061070at2759"/>
<sequence>MQKNLEDLGCVNLSPREHLMKIINDISKKFNNILKGNFDSKNNELIGGARINYTFNSHFSSFINMIDPLENLKDDQIRALLYNSSGSSSVILFSHSAFEQLSKLSIQLLKPHSIKLVTIIFNELVRITNTIVNSNSVTRFPALNEMISVSLIKLFKENSESTHKFVEALIDWNISYISTRHPDFIKWSEIMNKDYEGHNYESFKNDRIDFYKDMERKVTLDTIPTILKVQGKTSYQEGIEIGIIKSMVISYFDIVKKIIIDQVPKAIMHELVIKSENMIQERLFLDIYDKKNLDEIMSESTEIATRRTKFQTTLMALKQAYDLVCSL</sequence>
<dbReference type="GO" id="GO:0016559">
    <property type="term" value="P:peroxisome fission"/>
    <property type="evidence" value="ECO:0007669"/>
    <property type="project" value="TreeGrafter"/>
</dbReference>
<accession>T0LB86</accession>
<dbReference type="Pfam" id="PF02212">
    <property type="entry name" value="GED"/>
    <property type="match status" value="1"/>
</dbReference>
<dbReference type="EMBL" id="KE647117">
    <property type="protein sequence ID" value="EQB61623.1"/>
    <property type="molecule type" value="Genomic_DNA"/>
</dbReference>
<protein>
    <submittedName>
        <fullName evidence="2">Dynamin-like vacuolar protein sorting protein</fullName>
    </submittedName>
</protein>
<dbReference type="GO" id="GO:0005874">
    <property type="term" value="C:microtubule"/>
    <property type="evidence" value="ECO:0007669"/>
    <property type="project" value="TreeGrafter"/>
</dbReference>
<evidence type="ECO:0000313" key="2">
    <source>
        <dbReference type="EMBL" id="EQB61623.1"/>
    </source>
</evidence>
<keyword evidence="3" id="KW-1185">Reference proteome</keyword>
<dbReference type="PANTHER" id="PTHR11566">
    <property type="entry name" value="DYNAMIN"/>
    <property type="match status" value="1"/>
</dbReference>
<dbReference type="InterPro" id="IPR020850">
    <property type="entry name" value="GED_dom"/>
</dbReference>
<organism evidence="2 3">
    <name type="scientific">Vairimorpha apis BRL 01</name>
    <dbReference type="NCBI Taxonomy" id="1037528"/>
    <lineage>
        <taxon>Eukaryota</taxon>
        <taxon>Fungi</taxon>
        <taxon>Fungi incertae sedis</taxon>
        <taxon>Microsporidia</taxon>
        <taxon>Nosematidae</taxon>
        <taxon>Vairimorpha</taxon>
    </lineage>
</organism>
<gene>
    <name evidence="2" type="ORF">NAPIS_ORF00817</name>
</gene>
<name>T0LB86_9MICR</name>
<dbReference type="Pfam" id="PF01031">
    <property type="entry name" value="Dynamin_M"/>
    <property type="match status" value="1"/>
</dbReference>
<proteinExistence type="predicted"/>
<feature type="domain" description="GED" evidence="1">
    <location>
        <begin position="241"/>
        <end position="327"/>
    </location>
</feature>
<dbReference type="GO" id="GO:0048312">
    <property type="term" value="P:intracellular distribution of mitochondria"/>
    <property type="evidence" value="ECO:0007669"/>
    <property type="project" value="TreeGrafter"/>
</dbReference>
<dbReference type="Proteomes" id="UP000053780">
    <property type="component" value="Unassembled WGS sequence"/>
</dbReference>
<dbReference type="GO" id="GO:0006897">
    <property type="term" value="P:endocytosis"/>
    <property type="evidence" value="ECO:0007669"/>
    <property type="project" value="TreeGrafter"/>
</dbReference>